<dbReference type="RefSeq" id="WP_379752281.1">
    <property type="nucleotide sequence ID" value="NZ_JBHSMR010000008.1"/>
</dbReference>
<sequence>MTSVPIWRLAPGQRLQYRCWDGECVLYNDLSGDTHLLDEFAVALLEQLKTEPQAAAQLAAAFELDAQEEDALLQTVLDDLAALFLVDLLPC</sequence>
<keyword evidence="2" id="KW-1185">Reference proteome</keyword>
<proteinExistence type="predicted"/>
<dbReference type="Proteomes" id="UP001596101">
    <property type="component" value="Unassembled WGS sequence"/>
</dbReference>
<reference evidence="2" key="1">
    <citation type="journal article" date="2019" name="Int. J. Syst. Evol. Microbiol.">
        <title>The Global Catalogue of Microorganisms (GCM) 10K type strain sequencing project: providing services to taxonomists for standard genome sequencing and annotation.</title>
        <authorList>
            <consortium name="The Broad Institute Genomics Platform"/>
            <consortium name="The Broad Institute Genome Sequencing Center for Infectious Disease"/>
            <person name="Wu L."/>
            <person name="Ma J."/>
        </authorList>
    </citation>
    <scope>NUCLEOTIDE SEQUENCE [LARGE SCALE GENOMIC DNA]</scope>
    <source>
        <strain evidence="2">CCUG 43111</strain>
    </source>
</reference>
<comment type="caution">
    <text evidence="1">The sequence shown here is derived from an EMBL/GenBank/DDBJ whole genome shotgun (WGS) entry which is preliminary data.</text>
</comment>
<evidence type="ECO:0000313" key="1">
    <source>
        <dbReference type="EMBL" id="MFC5477644.1"/>
    </source>
</evidence>
<name>A0ABW0MHG0_9BURK</name>
<dbReference type="EMBL" id="JBHSMR010000008">
    <property type="protein sequence ID" value="MFC5477644.1"/>
    <property type="molecule type" value="Genomic_DNA"/>
</dbReference>
<evidence type="ECO:0000313" key="2">
    <source>
        <dbReference type="Proteomes" id="UP001596101"/>
    </source>
</evidence>
<gene>
    <name evidence="1" type="ORF">ACFPQ5_05560</name>
</gene>
<dbReference type="InterPro" id="IPR027599">
    <property type="entry name" value="PqqD-rel_X"/>
</dbReference>
<protein>
    <submittedName>
        <fullName evidence="1">HPr-rel-A system PqqD family peptide chaperone</fullName>
    </submittedName>
</protein>
<organism evidence="1 2">
    <name type="scientific">Massilia suwonensis</name>
    <dbReference type="NCBI Taxonomy" id="648895"/>
    <lineage>
        <taxon>Bacteria</taxon>
        <taxon>Pseudomonadati</taxon>
        <taxon>Pseudomonadota</taxon>
        <taxon>Betaproteobacteria</taxon>
        <taxon>Burkholderiales</taxon>
        <taxon>Oxalobacteraceae</taxon>
        <taxon>Telluria group</taxon>
        <taxon>Massilia</taxon>
    </lineage>
</organism>
<dbReference type="NCBIfam" id="TIGR04353">
    <property type="entry name" value="PqqD_rel_X"/>
    <property type="match status" value="1"/>
</dbReference>
<accession>A0ABW0MHG0</accession>